<dbReference type="InterPro" id="IPR009081">
    <property type="entry name" value="PP-bd_ACP"/>
</dbReference>
<dbReference type="InterPro" id="IPR016036">
    <property type="entry name" value="Malonyl_transacylase_ACP-bd"/>
</dbReference>
<dbReference type="EMBL" id="KX190830">
    <property type="protein sequence ID" value="APX44019.1"/>
    <property type="molecule type" value="mRNA"/>
</dbReference>
<evidence type="ECO:0000256" key="2">
    <source>
        <dbReference type="ARBA" id="ARBA00022450"/>
    </source>
</evidence>
<dbReference type="Pfam" id="PF08242">
    <property type="entry name" value="Methyltransf_12"/>
    <property type="match status" value="1"/>
</dbReference>
<dbReference type="Gene3D" id="3.40.47.10">
    <property type="match status" value="1"/>
</dbReference>
<dbReference type="Pfam" id="PF21089">
    <property type="entry name" value="PKS_DH_N"/>
    <property type="match status" value="1"/>
</dbReference>
<dbReference type="InterPro" id="IPR049552">
    <property type="entry name" value="PKS_DH_N"/>
</dbReference>
<dbReference type="InterPro" id="IPR049551">
    <property type="entry name" value="PKS_DH_C"/>
</dbReference>
<dbReference type="SMART" id="SM00827">
    <property type="entry name" value="PKS_AT"/>
    <property type="match status" value="1"/>
</dbReference>
<dbReference type="InterPro" id="IPR042104">
    <property type="entry name" value="PKS_dehydratase_sf"/>
</dbReference>
<dbReference type="InterPro" id="IPR041068">
    <property type="entry name" value="HTH_51"/>
</dbReference>
<dbReference type="Pfam" id="PF20434">
    <property type="entry name" value="BD-FAE"/>
    <property type="match status" value="1"/>
</dbReference>
<dbReference type="InterPro" id="IPR020806">
    <property type="entry name" value="PKS_PP-bd"/>
</dbReference>
<dbReference type="GO" id="GO:0006633">
    <property type="term" value="P:fatty acid biosynthetic process"/>
    <property type="evidence" value="ECO:0007669"/>
    <property type="project" value="InterPro"/>
</dbReference>
<dbReference type="PROSITE" id="PS00606">
    <property type="entry name" value="KS3_1"/>
    <property type="match status" value="1"/>
</dbReference>
<dbReference type="InterPro" id="IPR036736">
    <property type="entry name" value="ACP-like_sf"/>
</dbReference>
<feature type="domain" description="PKS/mFAS DH" evidence="10">
    <location>
        <begin position="1259"/>
        <end position="1574"/>
    </location>
</feature>
<dbReference type="InterPro" id="IPR013217">
    <property type="entry name" value="Methyltransf_12"/>
</dbReference>
<dbReference type="PANTHER" id="PTHR43775">
    <property type="entry name" value="FATTY ACID SYNTHASE"/>
    <property type="match status" value="1"/>
</dbReference>
<dbReference type="Pfam" id="PF18558">
    <property type="entry name" value="HTH_51"/>
    <property type="match status" value="1"/>
</dbReference>
<dbReference type="InterPro" id="IPR049492">
    <property type="entry name" value="BD-FAE-like_dom"/>
</dbReference>
<dbReference type="SUPFAM" id="SSF52151">
    <property type="entry name" value="FabD/lysophospholipase-like"/>
    <property type="match status" value="1"/>
</dbReference>
<dbReference type="Pfam" id="PF00109">
    <property type="entry name" value="ketoacyl-synt"/>
    <property type="match status" value="1"/>
</dbReference>
<feature type="domain" description="Carrier" evidence="8">
    <location>
        <begin position="1749"/>
        <end position="1825"/>
    </location>
</feature>
<dbReference type="Pfam" id="PF16073">
    <property type="entry name" value="SAT"/>
    <property type="match status" value="1"/>
</dbReference>
<feature type="region of interest" description="C-terminal hotdog fold" evidence="7">
    <location>
        <begin position="1417"/>
        <end position="1574"/>
    </location>
</feature>
<dbReference type="SMART" id="SM00823">
    <property type="entry name" value="PKS_PP"/>
    <property type="match status" value="2"/>
</dbReference>
<dbReference type="InterPro" id="IPR032088">
    <property type="entry name" value="SAT"/>
</dbReference>
<dbReference type="Gene3D" id="3.40.50.150">
    <property type="entry name" value="Vaccinia Virus protein VP39"/>
    <property type="match status" value="1"/>
</dbReference>
<dbReference type="SUPFAM" id="SSF55048">
    <property type="entry name" value="Probable ACP-binding domain of malonyl-CoA ACP transacylase"/>
    <property type="match status" value="1"/>
</dbReference>
<dbReference type="Gene3D" id="3.30.70.3290">
    <property type="match status" value="1"/>
</dbReference>
<reference evidence="11" key="1">
    <citation type="submission" date="2016-05" db="EMBL/GenBank/DDBJ databases">
        <authorList>
            <person name="Lavstsen T."/>
            <person name="Jespersen J.S."/>
        </authorList>
    </citation>
    <scope>NUCLEOTIDE SEQUENCE</scope>
    <source>
        <strain evidence="11">NK17</strain>
    </source>
</reference>
<dbReference type="Pfam" id="PF00550">
    <property type="entry name" value="PP-binding"/>
    <property type="match status" value="2"/>
</dbReference>
<dbReference type="InterPro" id="IPR014043">
    <property type="entry name" value="Acyl_transferase_dom"/>
</dbReference>
<dbReference type="InterPro" id="IPR050091">
    <property type="entry name" value="PKS_NRPS_Biosynth_Enz"/>
</dbReference>
<dbReference type="SUPFAM" id="SSF53901">
    <property type="entry name" value="Thiolase-like"/>
    <property type="match status" value="1"/>
</dbReference>
<dbReference type="Gene3D" id="3.40.50.1820">
    <property type="entry name" value="alpha/beta hydrolase"/>
    <property type="match status" value="2"/>
</dbReference>
<keyword evidence="3" id="KW-0597">Phosphoprotein</keyword>
<dbReference type="PROSITE" id="PS52019">
    <property type="entry name" value="PKS_MFAS_DH"/>
    <property type="match status" value="1"/>
</dbReference>
<evidence type="ECO:0000313" key="11">
    <source>
        <dbReference type="EMBL" id="APX44019.1"/>
    </source>
</evidence>
<comment type="pathway">
    <text evidence="1">Secondary metabolite biosynthesis; terpenoid biosynthesis.</text>
</comment>
<dbReference type="InterPro" id="IPR016039">
    <property type="entry name" value="Thiolase-like"/>
</dbReference>
<dbReference type="InterPro" id="IPR049900">
    <property type="entry name" value="PKS_mFAS_DH"/>
</dbReference>
<keyword evidence="4" id="KW-0489">Methyltransferase</keyword>
<name>A0A1P8NTM3_PESMI</name>
<feature type="active site" description="Proton donor; for dehydratase activity" evidence="7">
    <location>
        <position position="1479"/>
    </location>
</feature>
<accession>A0A1P8NTM3</accession>
<dbReference type="PROSITE" id="PS00012">
    <property type="entry name" value="PHOSPHOPANTETHEINE"/>
    <property type="match status" value="2"/>
</dbReference>
<dbReference type="InterPro" id="IPR029063">
    <property type="entry name" value="SAM-dependent_MTases_sf"/>
</dbReference>
<feature type="region of interest" description="N-terminal hotdog fold" evidence="7">
    <location>
        <begin position="1259"/>
        <end position="1388"/>
    </location>
</feature>
<dbReference type="InterPro" id="IPR018201">
    <property type="entry name" value="Ketoacyl_synth_AS"/>
</dbReference>
<dbReference type="Pfam" id="PF00698">
    <property type="entry name" value="Acyl_transf_1"/>
    <property type="match status" value="1"/>
</dbReference>
<dbReference type="InterPro" id="IPR016035">
    <property type="entry name" value="Acyl_Trfase/lysoPLipase"/>
</dbReference>
<evidence type="ECO:0000256" key="3">
    <source>
        <dbReference type="ARBA" id="ARBA00022553"/>
    </source>
</evidence>
<evidence type="ECO:0000259" key="10">
    <source>
        <dbReference type="PROSITE" id="PS52019"/>
    </source>
</evidence>
<dbReference type="Pfam" id="PF14765">
    <property type="entry name" value="PS-DH"/>
    <property type="match status" value="1"/>
</dbReference>
<dbReference type="GO" id="GO:0004315">
    <property type="term" value="F:3-oxoacyl-[acyl-carrier-protein] synthase activity"/>
    <property type="evidence" value="ECO:0007669"/>
    <property type="project" value="InterPro"/>
</dbReference>
<evidence type="ECO:0000256" key="6">
    <source>
        <dbReference type="ARBA" id="ARBA00023268"/>
    </source>
</evidence>
<dbReference type="InterPro" id="IPR006162">
    <property type="entry name" value="Ppantetheine_attach_site"/>
</dbReference>
<dbReference type="Gene3D" id="3.10.129.110">
    <property type="entry name" value="Polyketide synthase dehydratase"/>
    <property type="match status" value="1"/>
</dbReference>
<evidence type="ECO:0000256" key="5">
    <source>
        <dbReference type="ARBA" id="ARBA00022679"/>
    </source>
</evidence>
<dbReference type="PANTHER" id="PTHR43775:SF21">
    <property type="entry name" value="NON-REDUCING POLYKETIDE SYNTHASE AUSA-RELATED"/>
    <property type="match status" value="1"/>
</dbReference>
<dbReference type="PROSITE" id="PS50075">
    <property type="entry name" value="CARRIER"/>
    <property type="match status" value="2"/>
</dbReference>
<dbReference type="InterPro" id="IPR001227">
    <property type="entry name" value="Ac_transferase_dom_sf"/>
</dbReference>
<gene>
    <name evidence="11" type="primary">pks48</name>
</gene>
<sequence length="2546" mass="276962">MTSTPSMIVFGSLGSWPSDDKSKSQREALLKHECLAPVVDAVHDLPSLWETIVARDSDLETLKGYENARKLSGWIFGSSEVQAESQTASNSITMPFTIIEHLCQYFDYLATSQDGKTLSHADCLARTSKGGGIQGFCAGLLSAITIAGASDEKEIGLRGALAVRLAFAIGAYVDADAQARGTTTSVAVRWKSPDTIDTIEEILQNHSQAYISVIKNTHDATISAPQSNISSLTRDLVARGITTVPTNVLGRYHSTIHENSLTKIIDACDIGTNLNLYGAALVRSNVNGEPLGRESTVLSTIRSIMTQVSDWHSVLRVAVSDLHRLAGDAFILSVGLDSIPQPISQGLRIVRASSLSSSNNVDKLASRYPTSAVAVIGMSCKFPGADSIEEFWELISTGKSMVEPVPTERFGPKESPRPQKGKPNKYWGNFMRDVDAFDHRFFKKTSREAASMDPQQRLLLQATYEALESSGYFADHSEPRDIGCYIGLCATDYDSNVASHQPNAFSTLGTLRAFLSGKLSHFFGWSGPSMTFDTACSSSAVAIHSACRAIQAGECSQAVAGGVALFTSPYLYENLSAAHFLSPTGATKPFDAQGDGYCRGEGLGLVVLKSLGSAVADGDDIFGVIAGSAVNQNDNSVPITVPYSPSQSELYRNVCKQAGISPSSLSFVEAHGTGTPVGDPIEMESIRAVFGGPQRDTQLIVSSVKGNIGHLEGASGVAGLIKTLLQIEKRSTCIQASFSSLNPSIAPLQPSNMAIPTATLALPSGFLTACVNNYGAAGSNAAMIVMEPPQRQICTRKPDGRRRYPVFVAANSHASLISYFQKLGALCQISSQTAKESLPSIAFNLAKRQNQGLPYALAATAYDSQDLQTQLRQLSTSPPDTFQRPKSEPPLVLAFGGQVSSHVGLDKTLWEQSSLLRLHLDKCDEILTSLGHPSIYPAIFETQPIGDVVLLHSLVFSLQYASAQAWIDSGLKIDGIVGHSLGQLTALTVSEALSLKDGLRLVAGRAALMKQHWGAESGSMIAVEATSEMLSSISHNLEIACYNGESSHVLVGESASVDLFEQEAAARALRFKRLNVTNGFHSKFTDPLISPLQRLASQLRLSEPSIYLETCSDGTTWHTPTPELIAQHTRDPVYFAQAIQRLADRLGPCTWLEAGSDSSVVSMVRRALGNADVASHAFQATSLSKASSHDNVVTTTVQLWKLGHKVQYWNFHRAQAGDYDIIRLPSYQFEKNRHWLELLPLSSPAVPATLSKSQQEKPLPLTLLSLIKLNAKEALFQINTSVQEYQVPVSGHVVAGSALCPATMYIEMAAKSAVRLLGSDYNANDTFAFEELRIESPLGMNQNQALFIRLESIGDRQSTWRYTVSSQTGSSASTSHATGLIVYQQGEKCTLSIRDEFERYERLAAFRQIEALYNDSASDLIRGAMVYKSFARVVEYADCYRGIKSIAAKNGQLAATVSLSGCEMDASFQGLLTQPSLLDSFMQIGGLYANNLFPCDTSDVFVFTKLDRLQFGPGFRLGDAADHQQWMLYGNSTPSGSPDKELANDIFVFDPTTKRLAVLILGAKFTKVKLSLLTKVLARVNATPGDKPLPVLEEKLRFLEASEPQISAHQIPEPTISNRPILRTPKPVLDQTSSIFNGICDVVVRVAEVPRGQITGSVALDQDLGIDSLLMMEVIGEISNHFNVEIPLEDLLTLANVDALVHYLSKRGCGSVDAALNISSGESESGSSDISDTDTASTQLTTAIPTPYPGSSDVAAKLASLLQEHLELPTPPGMSDNLADLGLDSLLCIELASDIETLFSTSIDVFQLNETSTFSSLVQLVLPTENSALPHSFPFPSSTDANASVSLNQINASSQDQDALLLHAQRTFEDVRFDFDKFSLQTKFTNFWSEVYPDQARLVLSYIGHTFAKLGIDLAIIPESQRLPALNFLPRHQSLVKQLHKILIDGGYVETRGGEYVRTSVAFNLPDPANALEEILRKFPHHSAEHKLLNVTGSRLTECLTGKVDPLQLLFANRANRQLLADVYDYAPMCQAATQLLADFLAKALSCAQKGETFHLLEIGGGTGGTTRFLVNFLEQRGISFTYTFTDISSALVGAAKKTFSSYECMRYAVLDVEHAPTAEQQGKYHVIISTNCIHATSNAAKSLTNLRSMLRPDGLMALVEFSPGLYWFDLVWGLLPGWWAFSDGRVHALADEQFWDRNLRAAGFRHVSWTDGTARECRTLRFICGFVAEAEQPGFVPKTALASLPRRAGVPVETLVFKKIGALELCADVYYPSEPDDRHTRRPIALLIHGGGHIVFTRKDIHMKHIKELHRRGFLSVSIDYRLCPEAPLVTGAIADVADALTWVREALPHHTSARGWKNPIYPKCIVEAPGASDYSLLAGVRDEPIAGYEPKKTGMAPSLAMSLQDERWRLVIHMNWKAQLVPMLVSGLPSKRKATAKGLDLNSLASLPMPPAEAVRAASPYAQILRGHYATPTFIVHGRRDDLIPWQQSQETFEALRSRGVNAEIAVPDAGHAFDLFPSEDTDGAGWRDMMSSYDFLCRHVFHS</sequence>
<dbReference type="GO" id="GO:0044550">
    <property type="term" value="P:secondary metabolite biosynthetic process"/>
    <property type="evidence" value="ECO:0007669"/>
    <property type="project" value="TreeGrafter"/>
</dbReference>
<dbReference type="InterPro" id="IPR029058">
    <property type="entry name" value="AB_hydrolase_fold"/>
</dbReference>
<protein>
    <submittedName>
        <fullName evidence="11">Polyketide synthase</fullName>
    </submittedName>
</protein>
<feature type="active site" description="Proton acceptor; for dehydratase activity" evidence="7">
    <location>
        <position position="1292"/>
    </location>
</feature>
<dbReference type="GO" id="GO:0008168">
    <property type="term" value="F:methyltransferase activity"/>
    <property type="evidence" value="ECO:0007669"/>
    <property type="project" value="UniProtKB-KW"/>
</dbReference>
<evidence type="ECO:0000259" key="8">
    <source>
        <dbReference type="PROSITE" id="PS50075"/>
    </source>
</evidence>
<dbReference type="Gene3D" id="1.10.1200.10">
    <property type="entry name" value="ACP-like"/>
    <property type="match status" value="2"/>
</dbReference>
<dbReference type="InterPro" id="IPR014030">
    <property type="entry name" value="Ketoacyl_synth_N"/>
</dbReference>
<dbReference type="GO" id="GO:0004312">
    <property type="term" value="F:fatty acid synthase activity"/>
    <property type="evidence" value="ECO:0007669"/>
    <property type="project" value="TreeGrafter"/>
</dbReference>
<keyword evidence="6" id="KW-0511">Multifunctional enzyme</keyword>
<dbReference type="Gene3D" id="3.40.366.10">
    <property type="entry name" value="Malonyl-Coenzyme A Acyl Carrier Protein, domain 2"/>
    <property type="match status" value="2"/>
</dbReference>
<dbReference type="SUPFAM" id="SSF47336">
    <property type="entry name" value="ACP-like"/>
    <property type="match status" value="2"/>
</dbReference>
<dbReference type="GO" id="GO:0031177">
    <property type="term" value="F:phosphopantetheine binding"/>
    <property type="evidence" value="ECO:0007669"/>
    <property type="project" value="InterPro"/>
</dbReference>
<feature type="domain" description="Carrier" evidence="8">
    <location>
        <begin position="1633"/>
        <end position="1708"/>
    </location>
</feature>
<dbReference type="PROSITE" id="PS52004">
    <property type="entry name" value="KS3_2"/>
    <property type="match status" value="1"/>
</dbReference>
<dbReference type="InterPro" id="IPR020841">
    <property type="entry name" value="PKS_Beta-ketoAc_synthase_dom"/>
</dbReference>
<dbReference type="CDD" id="cd00833">
    <property type="entry name" value="PKS"/>
    <property type="match status" value="1"/>
</dbReference>
<dbReference type="InterPro" id="IPR014031">
    <property type="entry name" value="Ketoacyl_synth_C"/>
</dbReference>
<proteinExistence type="evidence at transcript level"/>
<evidence type="ECO:0000259" key="9">
    <source>
        <dbReference type="PROSITE" id="PS52004"/>
    </source>
</evidence>
<dbReference type="SMART" id="SM00825">
    <property type="entry name" value="PKS_KS"/>
    <property type="match status" value="1"/>
</dbReference>
<keyword evidence="2" id="KW-0596">Phosphopantetheine</keyword>
<evidence type="ECO:0000256" key="4">
    <source>
        <dbReference type="ARBA" id="ARBA00022603"/>
    </source>
</evidence>
<evidence type="ECO:0000256" key="1">
    <source>
        <dbReference type="ARBA" id="ARBA00004721"/>
    </source>
</evidence>
<evidence type="ECO:0000256" key="7">
    <source>
        <dbReference type="PROSITE-ProRule" id="PRU01363"/>
    </source>
</evidence>
<dbReference type="GO" id="GO:0032259">
    <property type="term" value="P:methylation"/>
    <property type="evidence" value="ECO:0007669"/>
    <property type="project" value="UniProtKB-KW"/>
</dbReference>
<dbReference type="SUPFAM" id="SSF53474">
    <property type="entry name" value="alpha/beta-Hydrolases"/>
    <property type="match status" value="1"/>
</dbReference>
<organism evidence="11">
    <name type="scientific">Pestalotiopsis microspora</name>
    <dbReference type="NCBI Taxonomy" id="85828"/>
    <lineage>
        <taxon>Eukaryota</taxon>
        <taxon>Fungi</taxon>
        <taxon>Dikarya</taxon>
        <taxon>Ascomycota</taxon>
        <taxon>Pezizomycotina</taxon>
        <taxon>Sordariomycetes</taxon>
        <taxon>Xylariomycetidae</taxon>
        <taxon>Amphisphaeriales</taxon>
        <taxon>Sporocadaceae</taxon>
        <taxon>Pestalotiopsis</taxon>
    </lineage>
</organism>
<feature type="domain" description="Ketosynthase family 3 (KS3)" evidence="9">
    <location>
        <begin position="370"/>
        <end position="787"/>
    </location>
</feature>
<keyword evidence="5" id="KW-0808">Transferase</keyword>
<dbReference type="SUPFAM" id="SSF53335">
    <property type="entry name" value="S-adenosyl-L-methionine-dependent methyltransferases"/>
    <property type="match status" value="1"/>
</dbReference>
<dbReference type="Pfam" id="PF02801">
    <property type="entry name" value="Ketoacyl-synt_C"/>
    <property type="match status" value="1"/>
</dbReference>